<dbReference type="EnsemblMetazoa" id="G18422.1">
    <property type="protein sequence ID" value="G18422.1:cds"/>
    <property type="gene ID" value="G18422"/>
</dbReference>
<feature type="transmembrane region" description="Helical" evidence="1">
    <location>
        <begin position="71"/>
        <end position="93"/>
    </location>
</feature>
<organism evidence="2 3">
    <name type="scientific">Magallana gigas</name>
    <name type="common">Pacific oyster</name>
    <name type="synonym">Crassostrea gigas</name>
    <dbReference type="NCBI Taxonomy" id="29159"/>
    <lineage>
        <taxon>Eukaryota</taxon>
        <taxon>Metazoa</taxon>
        <taxon>Spiralia</taxon>
        <taxon>Lophotrochozoa</taxon>
        <taxon>Mollusca</taxon>
        <taxon>Bivalvia</taxon>
        <taxon>Autobranchia</taxon>
        <taxon>Pteriomorphia</taxon>
        <taxon>Ostreida</taxon>
        <taxon>Ostreoidea</taxon>
        <taxon>Ostreidae</taxon>
        <taxon>Magallana</taxon>
    </lineage>
</organism>
<proteinExistence type="predicted"/>
<keyword evidence="1" id="KW-0472">Membrane</keyword>
<accession>A0A8W8JG44</accession>
<evidence type="ECO:0000313" key="2">
    <source>
        <dbReference type="EnsemblMetazoa" id="G18422.1:cds"/>
    </source>
</evidence>
<evidence type="ECO:0000256" key="1">
    <source>
        <dbReference type="SAM" id="Phobius"/>
    </source>
</evidence>
<protein>
    <submittedName>
        <fullName evidence="2">Uncharacterized protein</fullName>
    </submittedName>
</protein>
<evidence type="ECO:0000313" key="3">
    <source>
        <dbReference type="Proteomes" id="UP000005408"/>
    </source>
</evidence>
<reference evidence="2" key="1">
    <citation type="submission" date="2022-08" db="UniProtKB">
        <authorList>
            <consortium name="EnsemblMetazoa"/>
        </authorList>
    </citation>
    <scope>IDENTIFICATION</scope>
    <source>
        <strain evidence="2">05x7-T-G4-1.051#20</strain>
    </source>
</reference>
<keyword evidence="1" id="KW-0812">Transmembrane</keyword>
<dbReference type="Proteomes" id="UP000005408">
    <property type="component" value="Unassembled WGS sequence"/>
</dbReference>
<dbReference type="AlphaFoldDB" id="A0A8W8JG44"/>
<keyword evidence="1" id="KW-1133">Transmembrane helix</keyword>
<keyword evidence="3" id="KW-1185">Reference proteome</keyword>
<sequence length="198" mass="22375">MRGGVIQDHLSAPCNATFPKCDEYYFSSDAYKYPDCYTLVSKSKKISKSFTSENDTFITADESSHIEQWQISTIVTFIIILIIPISTTLFLLLSKGRGQSIRIGEEDKLLPTEIDIEQNIGHDVRTSNRSMDQHFAKSESSANNIKQRSSNQLNQRFAKSESAAYNKASSQSSTQCFAKSDSSAYRRTQIHQMQYQNA</sequence>
<name>A0A8W8JG44_MAGGI</name>